<dbReference type="GO" id="GO:0048367">
    <property type="term" value="P:shoot system development"/>
    <property type="evidence" value="ECO:0007669"/>
    <property type="project" value="InterPro"/>
</dbReference>
<dbReference type="InterPro" id="IPR004320">
    <property type="entry name" value="BPS1_pln"/>
</dbReference>
<dbReference type="Proteomes" id="UP001153076">
    <property type="component" value="Unassembled WGS sequence"/>
</dbReference>
<dbReference type="GO" id="GO:0048364">
    <property type="term" value="P:root development"/>
    <property type="evidence" value="ECO:0007669"/>
    <property type="project" value="InterPro"/>
</dbReference>
<accession>A0A9Q1Q9W8</accession>
<sequence>MSRPHDPHRASFPLGNPFRRMLPKGSYLSPKLLALLSKYEESLAGRLRELKPKSKDDVCSFSWMISAMGLLSDTHKDIKSLITELELPVNEWDDKWIDVYLDNSVKFLDICIALSSEISRLSQGKLLLQCVLRNMERKNSSELSKAKSSIDSWRQHIGGKNPRIENCFPIIQKLMESLELPKVKNSAKGKVLMQALYGVRVETLFICSVFLSAFTGSDKLIDLQVAGTHLWAEAFNDLQIFVNNEIRSLISRGVSVLKEVQEVDTSVKSLYPMTQAGAEPVLTDTLQSSVTDLGNRVDKLSTGLDLLAKKVDGFFQVLMNGRDALLGNLRGSSSVLDSPKKHKMEAQIVSSSGHAKFIWETTYLRLVDIEYMKNEPEPTVAETLCNSWKFQHVYHIISAEAADKALVSQTGVHGSGKMTVFGMGSWHLAYVVPAALPIRYPQPRSEDGQADEEFLL</sequence>
<dbReference type="AlphaFoldDB" id="A0A9Q1Q9W8"/>
<proteinExistence type="predicted"/>
<comment type="caution">
    <text evidence="1">The sequence shown here is derived from an EMBL/GenBank/DDBJ whole genome shotgun (WGS) entry which is preliminary data.</text>
</comment>
<keyword evidence="2" id="KW-1185">Reference proteome</keyword>
<evidence type="ECO:0008006" key="3">
    <source>
        <dbReference type="Google" id="ProtNLM"/>
    </source>
</evidence>
<evidence type="ECO:0000313" key="1">
    <source>
        <dbReference type="EMBL" id="KAJ8433666.1"/>
    </source>
</evidence>
<name>A0A9Q1Q9W8_9CARY</name>
<reference evidence="1" key="1">
    <citation type="submission" date="2022-04" db="EMBL/GenBank/DDBJ databases">
        <title>Carnegiea gigantea Genome sequencing and assembly v2.</title>
        <authorList>
            <person name="Copetti D."/>
            <person name="Sanderson M.J."/>
            <person name="Burquez A."/>
            <person name="Wojciechowski M.F."/>
        </authorList>
    </citation>
    <scope>NUCLEOTIDE SEQUENCE</scope>
    <source>
        <strain evidence="1">SGP5-SGP5p</strain>
        <tissue evidence="1">Aerial part</tissue>
    </source>
</reference>
<gene>
    <name evidence="1" type="ORF">Cgig2_002337</name>
</gene>
<dbReference type="PANTHER" id="PTHR31509">
    <property type="entry name" value="BPS1-LIKE PROTEIN"/>
    <property type="match status" value="1"/>
</dbReference>
<organism evidence="1 2">
    <name type="scientific">Carnegiea gigantea</name>
    <dbReference type="NCBI Taxonomy" id="171969"/>
    <lineage>
        <taxon>Eukaryota</taxon>
        <taxon>Viridiplantae</taxon>
        <taxon>Streptophyta</taxon>
        <taxon>Embryophyta</taxon>
        <taxon>Tracheophyta</taxon>
        <taxon>Spermatophyta</taxon>
        <taxon>Magnoliopsida</taxon>
        <taxon>eudicotyledons</taxon>
        <taxon>Gunneridae</taxon>
        <taxon>Pentapetalae</taxon>
        <taxon>Caryophyllales</taxon>
        <taxon>Cactineae</taxon>
        <taxon>Cactaceae</taxon>
        <taxon>Cactoideae</taxon>
        <taxon>Echinocereeae</taxon>
        <taxon>Carnegiea</taxon>
    </lineage>
</organism>
<dbReference type="EMBL" id="JAKOGI010000524">
    <property type="protein sequence ID" value="KAJ8433666.1"/>
    <property type="molecule type" value="Genomic_DNA"/>
</dbReference>
<dbReference type="OrthoDB" id="694709at2759"/>
<dbReference type="Pfam" id="PF03087">
    <property type="entry name" value="BPS1"/>
    <property type="match status" value="1"/>
</dbReference>
<evidence type="ECO:0000313" key="2">
    <source>
        <dbReference type="Proteomes" id="UP001153076"/>
    </source>
</evidence>
<protein>
    <recommendedName>
        <fullName evidence="3">Protein BPS1, chloroplastic</fullName>
    </recommendedName>
</protein>